<keyword evidence="2" id="KW-1185">Reference proteome</keyword>
<proteinExistence type="predicted"/>
<comment type="caution">
    <text evidence="1">The sequence shown here is derived from an EMBL/GenBank/DDBJ whole genome shotgun (WGS) entry which is preliminary data.</text>
</comment>
<evidence type="ECO:0000313" key="1">
    <source>
        <dbReference type="EMBL" id="MBB4937025.1"/>
    </source>
</evidence>
<dbReference type="Proteomes" id="UP000534286">
    <property type="component" value="Unassembled WGS sequence"/>
</dbReference>
<organism evidence="1 2">
    <name type="scientific">Streptosporangium album</name>
    <dbReference type="NCBI Taxonomy" id="47479"/>
    <lineage>
        <taxon>Bacteria</taxon>
        <taxon>Bacillati</taxon>
        <taxon>Actinomycetota</taxon>
        <taxon>Actinomycetes</taxon>
        <taxon>Streptosporangiales</taxon>
        <taxon>Streptosporangiaceae</taxon>
        <taxon>Streptosporangium</taxon>
    </lineage>
</organism>
<gene>
    <name evidence="1" type="ORF">FHR32_001330</name>
</gene>
<sequence length="79" mass="9163">MIRRVRPPWRVRRRSRGRRPEDFPARLRAEVLERNPRLGLGEELIACFRDQAGRKPDSLAATFVRNGLAGRIEANALDR</sequence>
<protein>
    <submittedName>
        <fullName evidence="1">Uncharacterized protein</fullName>
    </submittedName>
</protein>
<dbReference type="RefSeq" id="WP_184753466.1">
    <property type="nucleotide sequence ID" value="NZ_BAABEK010000009.1"/>
</dbReference>
<name>A0A7W7RRT6_9ACTN</name>
<dbReference type="AlphaFoldDB" id="A0A7W7RRT6"/>
<evidence type="ECO:0000313" key="2">
    <source>
        <dbReference type="Proteomes" id="UP000534286"/>
    </source>
</evidence>
<dbReference type="EMBL" id="JACHJU010000001">
    <property type="protein sequence ID" value="MBB4937025.1"/>
    <property type="molecule type" value="Genomic_DNA"/>
</dbReference>
<reference evidence="1 2" key="1">
    <citation type="submission" date="2020-08" db="EMBL/GenBank/DDBJ databases">
        <title>Sequencing the genomes of 1000 actinobacteria strains.</title>
        <authorList>
            <person name="Klenk H.-P."/>
        </authorList>
    </citation>
    <scope>NUCLEOTIDE SEQUENCE [LARGE SCALE GENOMIC DNA]</scope>
    <source>
        <strain evidence="1 2">DSM 43023</strain>
    </source>
</reference>
<accession>A0A7W7RRT6</accession>